<accession>A0ABW2NBB0</accession>
<dbReference type="PANTHER" id="PTHR43744">
    <property type="entry name" value="ABC TRANSPORTER PERMEASE PROTEIN MG189-RELATED-RELATED"/>
    <property type="match status" value="1"/>
</dbReference>
<feature type="transmembrane region" description="Helical" evidence="7">
    <location>
        <begin position="46"/>
        <end position="68"/>
    </location>
</feature>
<proteinExistence type="inferred from homology"/>
<dbReference type="EMBL" id="JBHTCH010000030">
    <property type="protein sequence ID" value="MFC7363356.1"/>
    <property type="molecule type" value="Genomic_DNA"/>
</dbReference>
<feature type="domain" description="ABC transmembrane type-1" evidence="9">
    <location>
        <begin position="114"/>
        <end position="303"/>
    </location>
</feature>
<dbReference type="PANTHER" id="PTHR43744:SF12">
    <property type="entry name" value="ABC TRANSPORTER PERMEASE PROTEIN MG189-RELATED"/>
    <property type="match status" value="1"/>
</dbReference>
<dbReference type="RefSeq" id="WP_255889299.1">
    <property type="nucleotide sequence ID" value="NZ_JAFMZM010000002.1"/>
</dbReference>
<dbReference type="Proteomes" id="UP001596524">
    <property type="component" value="Unassembled WGS sequence"/>
</dbReference>
<evidence type="ECO:0000256" key="6">
    <source>
        <dbReference type="ARBA" id="ARBA00023136"/>
    </source>
</evidence>
<evidence type="ECO:0000256" key="3">
    <source>
        <dbReference type="ARBA" id="ARBA00022475"/>
    </source>
</evidence>
<feature type="transmembrane region" description="Helical" evidence="7">
    <location>
        <begin position="224"/>
        <end position="247"/>
    </location>
</feature>
<sequence>MQNTDTIVLDELPTATKPPTGARRRRASRSDAPRNRRNGAPAALQVVAYVVLTLGALAALTPFIWMVATSFKEPQDVFTRTPSLLPLDSQTGAWAGTLDNFREVLGLGGFTTAMINSVIVVFVLVPGKLLLDALAAYAFARIEFPGRDILFMVILATMMVPGVALLIPKVFITQELGMGDSLSGIIVPNLIAAFDIFLLRQFFLTIPKELEEAAMLDGASRMRIFWSVALPLAKPALAVVTITSFIYHWNDLLWPLVILSDQDKYTLPLALQALVSGRVAQPHLVMAGAVVAVMPVIAIFLIFQRKILDGIAMTGLKG</sequence>
<evidence type="ECO:0000313" key="10">
    <source>
        <dbReference type="EMBL" id="MFC7363356.1"/>
    </source>
</evidence>
<evidence type="ECO:0000256" key="5">
    <source>
        <dbReference type="ARBA" id="ARBA00022989"/>
    </source>
</evidence>
<evidence type="ECO:0000259" key="9">
    <source>
        <dbReference type="PROSITE" id="PS50928"/>
    </source>
</evidence>
<keyword evidence="11" id="KW-1185">Reference proteome</keyword>
<evidence type="ECO:0000256" key="1">
    <source>
        <dbReference type="ARBA" id="ARBA00004651"/>
    </source>
</evidence>
<evidence type="ECO:0000256" key="2">
    <source>
        <dbReference type="ARBA" id="ARBA00022448"/>
    </source>
</evidence>
<evidence type="ECO:0000256" key="7">
    <source>
        <dbReference type="RuleBase" id="RU363032"/>
    </source>
</evidence>
<organism evidence="10 11">
    <name type="scientific">Nocardioides astragali</name>
    <dbReference type="NCBI Taxonomy" id="1776736"/>
    <lineage>
        <taxon>Bacteria</taxon>
        <taxon>Bacillati</taxon>
        <taxon>Actinomycetota</taxon>
        <taxon>Actinomycetes</taxon>
        <taxon>Propionibacteriales</taxon>
        <taxon>Nocardioidaceae</taxon>
        <taxon>Nocardioides</taxon>
    </lineage>
</organism>
<evidence type="ECO:0000256" key="8">
    <source>
        <dbReference type="SAM" id="MobiDB-lite"/>
    </source>
</evidence>
<feature type="transmembrane region" description="Helical" evidence="7">
    <location>
        <begin position="184"/>
        <end position="203"/>
    </location>
</feature>
<feature type="transmembrane region" description="Helical" evidence="7">
    <location>
        <begin position="149"/>
        <end position="172"/>
    </location>
</feature>
<keyword evidence="3" id="KW-1003">Cell membrane</keyword>
<feature type="transmembrane region" description="Helical" evidence="7">
    <location>
        <begin position="113"/>
        <end position="137"/>
    </location>
</feature>
<evidence type="ECO:0000313" key="11">
    <source>
        <dbReference type="Proteomes" id="UP001596524"/>
    </source>
</evidence>
<keyword evidence="6 7" id="KW-0472">Membrane</keyword>
<feature type="region of interest" description="Disordered" evidence="8">
    <location>
        <begin position="1"/>
        <end position="37"/>
    </location>
</feature>
<evidence type="ECO:0000256" key="4">
    <source>
        <dbReference type="ARBA" id="ARBA00022692"/>
    </source>
</evidence>
<keyword evidence="5 7" id="KW-1133">Transmembrane helix</keyword>
<dbReference type="Pfam" id="PF00528">
    <property type="entry name" value="BPD_transp_1"/>
    <property type="match status" value="1"/>
</dbReference>
<gene>
    <name evidence="10" type="ORF">ACFQO6_24000</name>
</gene>
<name>A0ABW2NBB0_9ACTN</name>
<dbReference type="SUPFAM" id="SSF161098">
    <property type="entry name" value="MetI-like"/>
    <property type="match status" value="1"/>
</dbReference>
<reference evidence="11" key="1">
    <citation type="journal article" date="2019" name="Int. J. Syst. Evol. Microbiol.">
        <title>The Global Catalogue of Microorganisms (GCM) 10K type strain sequencing project: providing services to taxonomists for standard genome sequencing and annotation.</title>
        <authorList>
            <consortium name="The Broad Institute Genomics Platform"/>
            <consortium name="The Broad Institute Genome Sequencing Center for Infectious Disease"/>
            <person name="Wu L."/>
            <person name="Ma J."/>
        </authorList>
    </citation>
    <scope>NUCLEOTIDE SEQUENCE [LARGE SCALE GENOMIC DNA]</scope>
    <source>
        <strain evidence="11">FCH27</strain>
    </source>
</reference>
<protein>
    <submittedName>
        <fullName evidence="10">Carbohydrate ABC transporter permease</fullName>
    </submittedName>
</protein>
<dbReference type="Gene3D" id="1.10.3720.10">
    <property type="entry name" value="MetI-like"/>
    <property type="match status" value="1"/>
</dbReference>
<keyword evidence="4 7" id="KW-0812">Transmembrane</keyword>
<keyword evidence="2 7" id="KW-0813">Transport</keyword>
<dbReference type="InterPro" id="IPR035906">
    <property type="entry name" value="MetI-like_sf"/>
</dbReference>
<dbReference type="PROSITE" id="PS50928">
    <property type="entry name" value="ABC_TM1"/>
    <property type="match status" value="1"/>
</dbReference>
<dbReference type="InterPro" id="IPR000515">
    <property type="entry name" value="MetI-like"/>
</dbReference>
<comment type="caution">
    <text evidence="10">The sequence shown here is derived from an EMBL/GenBank/DDBJ whole genome shotgun (WGS) entry which is preliminary data.</text>
</comment>
<comment type="subcellular location">
    <subcellularLocation>
        <location evidence="1 7">Cell membrane</location>
        <topology evidence="1 7">Multi-pass membrane protein</topology>
    </subcellularLocation>
</comment>
<comment type="similarity">
    <text evidence="7">Belongs to the binding-protein-dependent transport system permease family.</text>
</comment>
<feature type="transmembrane region" description="Helical" evidence="7">
    <location>
        <begin position="284"/>
        <end position="303"/>
    </location>
</feature>
<dbReference type="CDD" id="cd06261">
    <property type="entry name" value="TM_PBP2"/>
    <property type="match status" value="1"/>
</dbReference>